<feature type="region of interest" description="Disordered" evidence="1">
    <location>
        <begin position="254"/>
        <end position="278"/>
    </location>
</feature>
<keyword evidence="4" id="KW-1185">Reference proteome</keyword>
<evidence type="ECO:0000256" key="2">
    <source>
        <dbReference type="SAM" id="SignalP"/>
    </source>
</evidence>
<keyword evidence="2" id="KW-0732">Signal</keyword>
<evidence type="ECO:0000313" key="4">
    <source>
        <dbReference type="Proteomes" id="UP000503640"/>
    </source>
</evidence>
<dbReference type="AlphaFoldDB" id="A0A7I9VNA6"/>
<dbReference type="SUPFAM" id="SSF55486">
    <property type="entry name" value="Metalloproteases ('zincins'), catalytic domain"/>
    <property type="match status" value="1"/>
</dbReference>
<accession>A0A7I9VNA6</accession>
<name>A0A7I9VNA6_9BACT</name>
<evidence type="ECO:0000313" key="3">
    <source>
        <dbReference type="EMBL" id="GEJ57871.1"/>
    </source>
</evidence>
<dbReference type="Gene3D" id="3.40.390.10">
    <property type="entry name" value="Collagenase (Catalytic Domain)"/>
    <property type="match status" value="1"/>
</dbReference>
<evidence type="ECO:0000256" key="1">
    <source>
        <dbReference type="SAM" id="MobiDB-lite"/>
    </source>
</evidence>
<evidence type="ECO:0008006" key="5">
    <source>
        <dbReference type="Google" id="ProtNLM"/>
    </source>
</evidence>
<dbReference type="EMBL" id="BJTG01000006">
    <property type="protein sequence ID" value="GEJ57871.1"/>
    <property type="molecule type" value="Genomic_DNA"/>
</dbReference>
<organism evidence="3 4">
    <name type="scientific">Anaeromyxobacter diazotrophicus</name>
    <dbReference type="NCBI Taxonomy" id="2590199"/>
    <lineage>
        <taxon>Bacteria</taxon>
        <taxon>Pseudomonadati</taxon>
        <taxon>Myxococcota</taxon>
        <taxon>Myxococcia</taxon>
        <taxon>Myxococcales</taxon>
        <taxon>Cystobacterineae</taxon>
        <taxon>Anaeromyxobacteraceae</taxon>
        <taxon>Anaeromyxobacter</taxon>
    </lineage>
</organism>
<feature type="chain" id="PRO_5029471765" description="Peptidase M10 metallopeptidase domain-containing protein" evidence="2">
    <location>
        <begin position="25"/>
        <end position="333"/>
    </location>
</feature>
<dbReference type="InterPro" id="IPR024079">
    <property type="entry name" value="MetalloPept_cat_dom_sf"/>
</dbReference>
<dbReference type="RefSeq" id="WP_176065888.1">
    <property type="nucleotide sequence ID" value="NZ_BJTG01000006.1"/>
</dbReference>
<comment type="caution">
    <text evidence="3">The sequence shown here is derived from an EMBL/GenBank/DDBJ whole genome shotgun (WGS) entry which is preliminary data.</text>
</comment>
<dbReference type="Proteomes" id="UP000503640">
    <property type="component" value="Unassembled WGS sequence"/>
</dbReference>
<dbReference type="GO" id="GO:0008237">
    <property type="term" value="F:metallopeptidase activity"/>
    <property type="evidence" value="ECO:0007669"/>
    <property type="project" value="InterPro"/>
</dbReference>
<sequence length="333" mass="34209">MRRRARLGAAAVLLLLAGGGFVRSTTVPGHPDQGKPLWWKDPRVIYHVNASGFRSMPGCDSPAAAADLARRSVVAWSTAARAGEAAPCTSFRFVDGGDTARAELGYDGSPGATNVNLIVFRQGLCATLTSDPDCQGGDLGACIARHDCWSHDAALGGGGILALTTVTYRLDSGEILDADMEVNGWNGLPAPDLTGFYLTCADPPAPVCADPVFGQAGCVEIDVGNTVTHEAGHMVGLDHVCVASYPAPFDACPKVPSPSGPQEPVMAPSAAPGDTDKRVLKPDDVDGVCTAYPVSAGGCGCRSGGGGGALALAAAGWGLWRRGRRRQRTTAPA</sequence>
<proteinExistence type="predicted"/>
<reference evidence="4" key="1">
    <citation type="journal article" date="2020" name="Appl. Environ. Microbiol.">
        <title>Diazotrophic Anaeromyxobacter Isolates from Soils.</title>
        <authorList>
            <person name="Masuda Y."/>
            <person name="Yamanaka H."/>
            <person name="Xu Z.X."/>
            <person name="Shiratori Y."/>
            <person name="Aono T."/>
            <person name="Amachi S."/>
            <person name="Senoo K."/>
            <person name="Itoh H."/>
        </authorList>
    </citation>
    <scope>NUCLEOTIDE SEQUENCE [LARGE SCALE GENOMIC DNA]</scope>
    <source>
        <strain evidence="4">R267</strain>
    </source>
</reference>
<protein>
    <recommendedName>
        <fullName evidence="5">Peptidase M10 metallopeptidase domain-containing protein</fullName>
    </recommendedName>
</protein>
<gene>
    <name evidence="3" type="ORF">AMYX_26120</name>
</gene>
<feature type="signal peptide" evidence="2">
    <location>
        <begin position="1"/>
        <end position="24"/>
    </location>
</feature>